<accession>A0A6N3HGV0</accession>
<dbReference type="AlphaFoldDB" id="A0A6N3HGV0"/>
<feature type="domain" description="Sulfatase N-terminal" evidence="3">
    <location>
        <begin position="16"/>
        <end position="363"/>
    </location>
</feature>
<protein>
    <submittedName>
        <fullName evidence="4">Arylsulfatase</fullName>
        <ecNumber evidence="4">3.1.6.1</ecNumber>
    </submittedName>
</protein>
<keyword evidence="2 4" id="KW-0378">Hydrolase</keyword>
<dbReference type="OrthoDB" id="9803751at2"/>
<dbReference type="GO" id="GO:0046872">
    <property type="term" value="F:metal ion binding"/>
    <property type="evidence" value="ECO:0007669"/>
    <property type="project" value="UniProtKB-KW"/>
</dbReference>
<dbReference type="Pfam" id="PF00884">
    <property type="entry name" value="Sulfatase"/>
    <property type="match status" value="1"/>
</dbReference>
<evidence type="ECO:0000256" key="2">
    <source>
        <dbReference type="ARBA" id="ARBA00022801"/>
    </source>
</evidence>
<organism evidence="4">
    <name type="scientific">Phytobacter massiliensis</name>
    <dbReference type="NCBI Taxonomy" id="1485952"/>
    <lineage>
        <taxon>Bacteria</taxon>
        <taxon>Pseudomonadati</taxon>
        <taxon>Pseudomonadota</taxon>
        <taxon>Gammaproteobacteria</taxon>
        <taxon>Enterobacterales</taxon>
        <taxon>Enterobacteriaceae</taxon>
        <taxon>Phytobacter</taxon>
    </lineage>
</organism>
<dbReference type="InterPro" id="IPR017850">
    <property type="entry name" value="Alkaline_phosphatase_core_sf"/>
</dbReference>
<dbReference type="RefSeq" id="WP_044173311.1">
    <property type="nucleotide sequence ID" value="NZ_CABKSF010000001.1"/>
</dbReference>
<dbReference type="GO" id="GO:0005737">
    <property type="term" value="C:cytoplasm"/>
    <property type="evidence" value="ECO:0007669"/>
    <property type="project" value="TreeGrafter"/>
</dbReference>
<dbReference type="EC" id="3.1.6.1" evidence="4"/>
<name>A0A6N3HGV0_9ENTR</name>
<proteinExistence type="predicted"/>
<dbReference type="GO" id="GO:0004065">
    <property type="term" value="F:arylsulfatase activity"/>
    <property type="evidence" value="ECO:0007669"/>
    <property type="project" value="UniProtKB-EC"/>
</dbReference>
<reference evidence="4" key="1">
    <citation type="submission" date="2019-11" db="EMBL/GenBank/DDBJ databases">
        <authorList>
            <person name="Feng L."/>
        </authorList>
    </citation>
    <scope>NUCLEOTIDE SEQUENCE</scope>
    <source>
        <strain evidence="4">EMassiliensisLFYP7</strain>
    </source>
</reference>
<evidence type="ECO:0000256" key="1">
    <source>
        <dbReference type="ARBA" id="ARBA00022723"/>
    </source>
</evidence>
<dbReference type="SUPFAM" id="SSF53649">
    <property type="entry name" value="Alkaline phosphatase-like"/>
    <property type="match status" value="1"/>
</dbReference>
<gene>
    <name evidence="4" type="ORF">EMLFYP7_03930</name>
</gene>
<keyword evidence="1" id="KW-0479">Metal-binding</keyword>
<dbReference type="PANTHER" id="PTHR45953:SF1">
    <property type="entry name" value="IDURONATE 2-SULFATASE"/>
    <property type="match status" value="1"/>
</dbReference>
<sequence>MTHGKQDAPGDFPRRPNVLFISVDQWPGHLFGFAGNRTIETPTIDTLARAGVHFPNAWSECPVCIPARRTIMTGATSRSHGDRIFQPSLPMPDMPTLAGTFTRAGYQTSATGKLHVYPTRDRIGFEETFIAEEGRSHLGGVDDYEIFLAENGHAGQQFMHGMSNNEYSWRTWHLDERMHVTNWVTQTAAKNIRRRDPTRPAFWYVSYTHPHPPVVPLAAYLERYRLRSMDKPKQSAWSQAADLPYALAINQQLKPALPPEQYDDMRRAFYAQCTHIDHQIRLLIGSLREEGILNDTIIVFTSDHGDMLGDHGMYAKRYFYQGSAQIPMIVVDRARSSRVSPGSVDQRLTGLQDIMPTLLTLCDIPVPESCDGISMVGDQRRETLYGECLEGALASRMLTDGRYKLIWYPAGNHFQLFDLQQDPDEQHNLYANEALQDVVARLKKHLLNALYGSDMAWVKDGTFVGCEPPEFVVPVDRGLSGQRGIHFPPLATASDPGQVVGFG</sequence>
<dbReference type="EMBL" id="CACRTZ010000037">
    <property type="protein sequence ID" value="VYU75688.1"/>
    <property type="molecule type" value="Genomic_DNA"/>
</dbReference>
<evidence type="ECO:0000259" key="3">
    <source>
        <dbReference type="Pfam" id="PF00884"/>
    </source>
</evidence>
<dbReference type="PANTHER" id="PTHR45953">
    <property type="entry name" value="IDURONATE 2-SULFATASE"/>
    <property type="match status" value="1"/>
</dbReference>
<dbReference type="InterPro" id="IPR000917">
    <property type="entry name" value="Sulfatase_N"/>
</dbReference>
<dbReference type="Gene3D" id="3.40.720.10">
    <property type="entry name" value="Alkaline Phosphatase, subunit A"/>
    <property type="match status" value="1"/>
</dbReference>
<evidence type="ECO:0000313" key="4">
    <source>
        <dbReference type="EMBL" id="VYU75688.1"/>
    </source>
</evidence>